<dbReference type="InterPro" id="IPR043148">
    <property type="entry name" value="TagF_C"/>
</dbReference>
<evidence type="ECO:0000313" key="8">
    <source>
        <dbReference type="EMBL" id="UOB21208.1"/>
    </source>
</evidence>
<evidence type="ECO:0000256" key="1">
    <source>
        <dbReference type="ARBA" id="ARBA00004202"/>
    </source>
</evidence>
<dbReference type="Gene3D" id="3.40.50.12580">
    <property type="match status" value="2"/>
</dbReference>
<evidence type="ECO:0000256" key="3">
    <source>
        <dbReference type="ARBA" id="ARBA00022475"/>
    </source>
</evidence>
<protein>
    <submittedName>
        <fullName evidence="8">CDP-glycerol glycerophosphotransferase family protein</fullName>
    </submittedName>
</protein>
<evidence type="ECO:0000256" key="4">
    <source>
        <dbReference type="ARBA" id="ARBA00022679"/>
    </source>
</evidence>
<evidence type="ECO:0000256" key="5">
    <source>
        <dbReference type="ARBA" id="ARBA00022944"/>
    </source>
</evidence>
<comment type="similarity">
    <text evidence="2">Belongs to the CDP-glycerol glycerophosphotransferase family.</text>
</comment>
<evidence type="ECO:0000256" key="6">
    <source>
        <dbReference type="ARBA" id="ARBA00023136"/>
    </source>
</evidence>
<dbReference type="PANTHER" id="PTHR37316:SF3">
    <property type="entry name" value="TEICHOIC ACID GLYCEROL-PHOSPHATE TRANSFERASE"/>
    <property type="match status" value="1"/>
</dbReference>
<comment type="subcellular location">
    <subcellularLocation>
        <location evidence="1">Cell membrane</location>
        <topology evidence="1">Peripheral membrane protein</topology>
    </subcellularLocation>
</comment>
<feature type="domain" description="TarS C-terminal" evidence="7">
    <location>
        <begin position="144"/>
        <end position="288"/>
    </location>
</feature>
<reference evidence="8" key="2">
    <citation type="submission" date="2022-04" db="EMBL/GenBank/DDBJ databases">
        <title>Antimicrobial genetic elements in methicillin-resistant Macrococcus armenti.</title>
        <authorList>
            <person name="Keller J.E."/>
            <person name="Schwendener S."/>
            <person name="Pantucek R."/>
            <person name="Perreten V."/>
        </authorList>
    </citation>
    <scope>NUCLEOTIDE SEQUENCE</scope>
    <source>
        <strain evidence="8">CCM 2609</strain>
    </source>
</reference>
<dbReference type="SUPFAM" id="SSF53756">
    <property type="entry name" value="UDP-Glycosyltransferase/glycogen phosphorylase"/>
    <property type="match status" value="2"/>
</dbReference>
<gene>
    <name evidence="8" type="ORF">MRZ06_03760</name>
</gene>
<accession>A0ABY3ZWG6</accession>
<dbReference type="PANTHER" id="PTHR37316">
    <property type="entry name" value="TEICHOIC ACID GLYCEROL-PHOSPHATE PRIMASE"/>
    <property type="match status" value="1"/>
</dbReference>
<name>A0ABY3ZWG6_9STAP</name>
<dbReference type="InterPro" id="IPR007554">
    <property type="entry name" value="Glycerophosphate_synth"/>
</dbReference>
<dbReference type="EMBL" id="CP094348">
    <property type="protein sequence ID" value="UOB21208.1"/>
    <property type="molecule type" value="Genomic_DNA"/>
</dbReference>
<keyword evidence="6" id="KW-0472">Membrane</keyword>
<dbReference type="InterPro" id="IPR041038">
    <property type="entry name" value="TarS_C1"/>
</dbReference>
<dbReference type="Pfam" id="PF04464">
    <property type="entry name" value="Glyphos_transf"/>
    <property type="match status" value="2"/>
</dbReference>
<dbReference type="RefSeq" id="WP_243366670.1">
    <property type="nucleotide sequence ID" value="NZ_CP094348.1"/>
</dbReference>
<dbReference type="Proteomes" id="UP000830343">
    <property type="component" value="Chromosome"/>
</dbReference>
<evidence type="ECO:0000256" key="2">
    <source>
        <dbReference type="ARBA" id="ARBA00010488"/>
    </source>
</evidence>
<evidence type="ECO:0000313" key="9">
    <source>
        <dbReference type="Proteomes" id="UP000830343"/>
    </source>
</evidence>
<evidence type="ECO:0000259" key="7">
    <source>
        <dbReference type="Pfam" id="PF18674"/>
    </source>
</evidence>
<keyword evidence="3" id="KW-1003">Cell membrane</keyword>
<proteinExistence type="inferred from homology"/>
<keyword evidence="9" id="KW-1185">Reference proteome</keyword>
<dbReference type="Gene3D" id="3.40.50.11820">
    <property type="match status" value="1"/>
</dbReference>
<dbReference type="Pfam" id="PF18674">
    <property type="entry name" value="TarS_C1"/>
    <property type="match status" value="1"/>
</dbReference>
<reference evidence="8" key="1">
    <citation type="submission" date="2022-03" db="EMBL/GenBank/DDBJ databases">
        <authorList>
            <person name="Vrbovska V."/>
            <person name="Kovarovic V."/>
            <person name="Botka T."/>
            <person name="Pantucek R."/>
        </authorList>
    </citation>
    <scope>NUCLEOTIDE SEQUENCE</scope>
    <source>
        <strain evidence="8">CCM 2609</strain>
    </source>
</reference>
<dbReference type="InterPro" id="IPR043149">
    <property type="entry name" value="TagF_N"/>
</dbReference>
<keyword evidence="5" id="KW-0777">Teichoic acid biosynthesis</keyword>
<sequence length="1074" mass="127161">MNSIKVQQNDETLIISKIDNVYKWIQLNGGPITHEIPIVNQKIELNLIDIASDYNKSAKRIDILLVKDRVRTLDIEDLNQPSDMNNDLRIKNRINLKTFEISNNPFFSIYKDEIRITPYINKKGSLALSLLPTFKLNTYFNYKQIDSISFEHDKFYIKGKFSIINSKVNHAYLVTESRNTGLAARRQLNIIKTEKKKNDIYTAHYFDINTIESFYELLKENLPGNDVIDLYIELELNTYADPIKVKIGNPRILAERFMSGTLTINVNEKAYILEPYFTLKGRNISFKIVELSEESSLTYNKILKTKKKTNIKPIWVIGERHYKAQDNGYYFFKYLRENHPEIDAYYIIDFNSPEYTNVKSFGNVINFRSKEHFEIMHKADKIFTTHHPELIFPLSNKEYVNSVKAERIFLQHGVLGTKNLTQINGNQLNDFNVDKFVVSSDREKQIVVRDLKFDEDQVIVSGLSRFDNLFTNTIPKKQILIIPTWRDWLTNESSFLESEYKWRMESLLNHDNLKEIKEKGFKILFCLHPNMQQFTDLIEIPDYITVIRQGEVDVQKLIKESSLMITDYSSVAFDFSFLYKPVIYYQFDKNRFLGKLPSHLDIENELPGKIANEEEEVINLLLNFIALNFKINEKLKSKIDKFIKYRDQKNSQRLFDAVANENISMKEKVKRDIKNDILVQHFYKRYRKNKKAYYSSMKAMNKFLARFHPGDPNIIFFESNVGKGVSDSPKNIYEELKKYNKDLKIVWVTNNVYPFDDEHVITVKRLSFEYFYYISIARYWVNNQNFPYYIQKHRNCEYIQTWHGTPLKKMLNDVEVFEGRDEGYKDRVNTATQKWDYLVSPSSYASTCFRSAFHYKKTMLEIGYPRNDWAYELNDEELIEYQNVIKKKAGIEDNRKIILYAPTFRDDELKQDFVELPFDLEALRPLQYDYIILIKTHMLVGKKLSIPDIYSDFVYNLSNYKDINELYAISDICITDYSSVMFDFANTRKPLLFYTYDLENYRDNLRGFYMDLEQEAPGPLLNNSIDLFNSIKNIEQVENQYKVKYEAFYNKYCEFEEGNAARNIVENIILKEKI</sequence>
<organism evidence="8 9">
    <name type="scientific">Macrococcus armenti</name>
    <dbReference type="NCBI Taxonomy" id="2875764"/>
    <lineage>
        <taxon>Bacteria</taxon>
        <taxon>Bacillati</taxon>
        <taxon>Bacillota</taxon>
        <taxon>Bacilli</taxon>
        <taxon>Bacillales</taxon>
        <taxon>Staphylococcaceae</taxon>
        <taxon>Macrococcus</taxon>
    </lineage>
</organism>
<keyword evidence="4" id="KW-0808">Transferase</keyword>
<dbReference type="InterPro" id="IPR051612">
    <property type="entry name" value="Teichoic_Acid_Biosynth"/>
</dbReference>